<dbReference type="EMBL" id="AWTV01000010">
    <property type="protein sequence ID" value="KIH87433.1"/>
    <property type="molecule type" value="Genomic_DNA"/>
</dbReference>
<dbReference type="Proteomes" id="UP000031575">
    <property type="component" value="Unassembled WGS sequence"/>
</dbReference>
<organism evidence="1 2">
    <name type="scientific">Sporothrix brasiliensis 5110</name>
    <dbReference type="NCBI Taxonomy" id="1398154"/>
    <lineage>
        <taxon>Eukaryota</taxon>
        <taxon>Fungi</taxon>
        <taxon>Dikarya</taxon>
        <taxon>Ascomycota</taxon>
        <taxon>Pezizomycotina</taxon>
        <taxon>Sordariomycetes</taxon>
        <taxon>Sordariomycetidae</taxon>
        <taxon>Ophiostomatales</taxon>
        <taxon>Ophiostomataceae</taxon>
        <taxon>Sporothrix</taxon>
    </lineage>
</organism>
<comment type="caution">
    <text evidence="1">The sequence shown here is derived from an EMBL/GenBank/DDBJ whole genome shotgun (WGS) entry which is preliminary data.</text>
</comment>
<sequence length="187" mass="20700">MALPAGDVVGGAASLPCRPWSDTFLWACAGCTLGTHCIPVPEWHRRGQGRHDHDHDHDHHDSNLSLDAVTAKVARVVHRLQFNERQRLALQQQGAPHEHGAVYVRHRRLWAPYPGPRRLVPGPADQTQLEATVTDLFRLLAAKDRELRLLKRVLGKPWMVAPAIRSLVAGEAMEAAEAAEAAEARQP</sequence>
<name>A0A0C2F8P1_9PEZI</name>
<evidence type="ECO:0000313" key="2">
    <source>
        <dbReference type="Proteomes" id="UP000031575"/>
    </source>
</evidence>
<dbReference type="RefSeq" id="XP_040615443.1">
    <property type="nucleotide sequence ID" value="XM_040763631.1"/>
</dbReference>
<keyword evidence="2" id="KW-1185">Reference proteome</keyword>
<evidence type="ECO:0000313" key="1">
    <source>
        <dbReference type="EMBL" id="KIH87433.1"/>
    </source>
</evidence>
<reference evidence="1 2" key="1">
    <citation type="journal article" date="2014" name="BMC Genomics">
        <title>Comparative genomics of the major fungal agents of human and animal Sporotrichosis: Sporothrix schenckii and Sporothrix brasiliensis.</title>
        <authorList>
            <person name="Teixeira M.M."/>
            <person name="de Almeida L.G."/>
            <person name="Kubitschek-Barreira P."/>
            <person name="Alves F.L."/>
            <person name="Kioshima E.S."/>
            <person name="Abadio A.K."/>
            <person name="Fernandes L."/>
            <person name="Derengowski L.S."/>
            <person name="Ferreira K.S."/>
            <person name="Souza R.C."/>
            <person name="Ruiz J.C."/>
            <person name="de Andrade N.C."/>
            <person name="Paes H.C."/>
            <person name="Nicola A.M."/>
            <person name="Albuquerque P."/>
            <person name="Gerber A.L."/>
            <person name="Martins V.P."/>
            <person name="Peconick L.D."/>
            <person name="Neto A.V."/>
            <person name="Chaucanez C.B."/>
            <person name="Silva P.A."/>
            <person name="Cunha O.L."/>
            <person name="de Oliveira F.F."/>
            <person name="dos Santos T.C."/>
            <person name="Barros A.L."/>
            <person name="Soares M.A."/>
            <person name="de Oliveira L.M."/>
            <person name="Marini M.M."/>
            <person name="Villalobos-Duno H."/>
            <person name="Cunha M.M."/>
            <person name="de Hoog S."/>
            <person name="da Silveira J.F."/>
            <person name="Henrissat B."/>
            <person name="Nino-Vega G.A."/>
            <person name="Cisalpino P.S."/>
            <person name="Mora-Montes H.M."/>
            <person name="Almeida S.R."/>
            <person name="Stajich J.E."/>
            <person name="Lopes-Bezerra L.M."/>
            <person name="Vasconcelos A.T."/>
            <person name="Felipe M.S."/>
        </authorList>
    </citation>
    <scope>NUCLEOTIDE SEQUENCE [LARGE SCALE GENOMIC DNA]</scope>
    <source>
        <strain evidence="1 2">5110</strain>
    </source>
</reference>
<proteinExistence type="predicted"/>
<protein>
    <submittedName>
        <fullName evidence="1">Uncharacterized protein</fullName>
    </submittedName>
</protein>
<dbReference type="HOGENOM" id="CLU_1448604_0_0_1"/>
<dbReference type="GeneID" id="63678552"/>
<dbReference type="AlphaFoldDB" id="A0A0C2F8P1"/>
<accession>A0A0C2F8P1</accession>
<dbReference type="VEuPathDB" id="FungiDB:SPBR_05354"/>
<gene>
    <name evidence="1" type="ORF">SPBR_05354</name>
</gene>